<keyword evidence="6 8" id="KW-0067">ATP-binding</keyword>
<dbReference type="NCBIfam" id="TIGR03705">
    <property type="entry name" value="poly_P_kin"/>
    <property type="match status" value="1"/>
</dbReference>
<dbReference type="InterPro" id="IPR025198">
    <property type="entry name" value="PPK_N_dom"/>
</dbReference>
<dbReference type="HAMAP" id="MF_00347">
    <property type="entry name" value="Polyphosphate_kinase"/>
    <property type="match status" value="1"/>
</dbReference>
<evidence type="ECO:0000259" key="11">
    <source>
        <dbReference type="Pfam" id="PF13089"/>
    </source>
</evidence>
<dbReference type="AlphaFoldDB" id="A0A1H7ZNU7"/>
<reference evidence="15" key="1">
    <citation type="submission" date="2016-10" db="EMBL/GenBank/DDBJ databases">
        <authorList>
            <person name="Varghese N."/>
            <person name="Submissions S."/>
        </authorList>
    </citation>
    <scope>NUCLEOTIDE SEQUENCE [LARGE SCALE GENOMIC DNA]</scope>
    <source>
        <strain evidence="15">DSM 17044</strain>
    </source>
</reference>
<accession>A0A1H7ZNU7</accession>
<evidence type="ECO:0000256" key="2">
    <source>
        <dbReference type="ARBA" id="ARBA00022679"/>
    </source>
</evidence>
<dbReference type="PIRSF" id="PIRSF015589">
    <property type="entry name" value="PP_kinase"/>
    <property type="match status" value="1"/>
</dbReference>
<sequence length="729" mass="80326">MQEAVPVDLNDPQLFINRELSWLAFNERVLGDASDAALPAYERLKFFAITASNLDEFFMVRVAGLKQQLASGVAETAADGMLPADQLAAISERVHAAVDGMSRLWKEELLPKLASHGVAVLTRDKLTAEQKAAAKTFFTSSVFPALTPLAVDPGHPFPHLRNKSLNVAILLRREGPRRRRNMLEKSLAVVQVPSVLSRLAPVPAPAGTVLSVLPLEELIALCAGELFPGYAVEQSAAFRVTRNWDLNVDEEESADLLSTLQEELRRRDRGAAVRLELEAAASMELETALTGALKLGSPDVYRMQGPLQPSDLMALTELDPRPELRVEPFVPATPPVLRDEEPVMSHIAKRDILLHHPYESFDPVVRFLLEAAEDPNVLAIKQTLYRTSGDSPVARALTRAVENGKQVAVLVEIKARLDEANNIAWARRMEESGVHVVYGLIGLKTHCKVALVVRREGNGIRRYVHLGTGNYNPTTARVYTDLSLFTARQEIAEDVTALFNMLTGYSTAPQWKRLAVAPMGLHEKVLGLIQRETDKARKGEPSRIVAKMNSLVDPGVIRALYTASQAGVQIDLLVRGVCCLRPGVPGVSENIRVTSVVDRFLEHSRVFAFGEGAQAEVWASSADWMPRNFVRRIETMFPVEDPLLRQRLLDEVLGVALRDNAKARRLQRDGTYVPVPQEGSPVRSQMVLLELARRIAESKSIETLMRHVAAPEIPAEPLRPPAAPVPSAS</sequence>
<keyword evidence="4 8" id="KW-0547">Nucleotide-binding</keyword>
<dbReference type="EC" id="2.7.4.1" evidence="8 9"/>
<dbReference type="NCBIfam" id="NF003917">
    <property type="entry name" value="PRK05443.1-1"/>
    <property type="match status" value="1"/>
</dbReference>
<feature type="domain" description="Polyphosphate kinase C-terminal" evidence="13">
    <location>
        <begin position="343"/>
        <end position="507"/>
    </location>
</feature>
<keyword evidence="5 8" id="KW-0418">Kinase</keyword>
<dbReference type="Pfam" id="PF13089">
    <property type="entry name" value="PP_kinase_N"/>
    <property type="match status" value="1"/>
</dbReference>
<feature type="binding site" evidence="8">
    <location>
        <position position="603"/>
    </location>
    <ligand>
        <name>ATP</name>
        <dbReference type="ChEBI" id="CHEBI:30616"/>
    </ligand>
</feature>
<dbReference type="GO" id="GO:0005524">
    <property type="term" value="F:ATP binding"/>
    <property type="evidence" value="ECO:0007669"/>
    <property type="project" value="UniProtKB-KW"/>
</dbReference>
<dbReference type="GO" id="GO:0006799">
    <property type="term" value="P:polyphosphate biosynthetic process"/>
    <property type="evidence" value="ECO:0007669"/>
    <property type="project" value="UniProtKB-UniRule"/>
</dbReference>
<dbReference type="OrthoDB" id="9761456at2"/>
<evidence type="ECO:0000256" key="1">
    <source>
        <dbReference type="ARBA" id="ARBA00022553"/>
    </source>
</evidence>
<comment type="PTM">
    <text evidence="8 9">An intermediate of this reaction is the autophosphorylated ppk in which a phosphate is covalently linked to a histidine residue through a N-P bond.</text>
</comment>
<gene>
    <name evidence="8" type="primary">ppk</name>
    <name evidence="14" type="ORF">SAMN05444354_11973</name>
</gene>
<evidence type="ECO:0000256" key="8">
    <source>
        <dbReference type="HAMAP-Rule" id="MF_00347"/>
    </source>
</evidence>
<evidence type="ECO:0000313" key="15">
    <source>
        <dbReference type="Proteomes" id="UP000182719"/>
    </source>
</evidence>
<evidence type="ECO:0000256" key="6">
    <source>
        <dbReference type="ARBA" id="ARBA00022840"/>
    </source>
</evidence>
<comment type="cofactor">
    <cofactor evidence="8">
        <name>Mg(2+)</name>
        <dbReference type="ChEBI" id="CHEBI:18420"/>
    </cofactor>
</comment>
<dbReference type="GO" id="GO:0008976">
    <property type="term" value="F:polyphosphate kinase activity"/>
    <property type="evidence" value="ECO:0007669"/>
    <property type="project" value="UniProtKB-UniRule"/>
</dbReference>
<dbReference type="FunFam" id="3.30.870.10:FF:000001">
    <property type="entry name" value="Polyphosphate kinase"/>
    <property type="match status" value="1"/>
</dbReference>
<dbReference type="SUPFAM" id="SSF143724">
    <property type="entry name" value="PHP14-like"/>
    <property type="match status" value="1"/>
</dbReference>
<dbReference type="GO" id="GO:0009358">
    <property type="term" value="C:polyphosphate kinase complex"/>
    <property type="evidence" value="ECO:0007669"/>
    <property type="project" value="InterPro"/>
</dbReference>
<dbReference type="Pfam" id="PF13090">
    <property type="entry name" value="PP_kinase_C"/>
    <property type="match status" value="1"/>
</dbReference>
<evidence type="ECO:0000256" key="4">
    <source>
        <dbReference type="ARBA" id="ARBA00022741"/>
    </source>
</evidence>
<dbReference type="InterPro" id="IPR024953">
    <property type="entry name" value="PP_kinase_middle"/>
</dbReference>
<dbReference type="InterPro" id="IPR036832">
    <property type="entry name" value="PPK_N_dom_sf"/>
</dbReference>
<dbReference type="Proteomes" id="UP000182719">
    <property type="component" value="Unassembled WGS sequence"/>
</dbReference>
<dbReference type="RefSeq" id="WP_075009723.1">
    <property type="nucleotide sequence ID" value="NZ_FOAP01000019.1"/>
</dbReference>
<evidence type="ECO:0000259" key="13">
    <source>
        <dbReference type="Pfam" id="PF17941"/>
    </source>
</evidence>
<evidence type="ECO:0000313" key="14">
    <source>
        <dbReference type="EMBL" id="SEM59953.1"/>
    </source>
</evidence>
<dbReference type="GO" id="GO:0046872">
    <property type="term" value="F:metal ion binding"/>
    <property type="evidence" value="ECO:0007669"/>
    <property type="project" value="UniProtKB-KW"/>
</dbReference>
<evidence type="ECO:0000256" key="3">
    <source>
        <dbReference type="ARBA" id="ARBA00022723"/>
    </source>
</evidence>
<feature type="binding site" evidence="8">
    <location>
        <position position="416"/>
    </location>
    <ligand>
        <name>Mg(2+)</name>
        <dbReference type="ChEBI" id="CHEBI:18420"/>
    </ligand>
</feature>
<dbReference type="InterPro" id="IPR003414">
    <property type="entry name" value="PP_kinase"/>
</dbReference>
<keyword evidence="15" id="KW-1185">Reference proteome</keyword>
<dbReference type="Gene3D" id="3.30.1840.10">
    <property type="entry name" value="Polyphosphate kinase middle domain"/>
    <property type="match status" value="1"/>
</dbReference>
<proteinExistence type="inferred from homology"/>
<dbReference type="Gene3D" id="1.20.58.310">
    <property type="entry name" value="Polyphosphate kinase N-terminal domain"/>
    <property type="match status" value="1"/>
</dbReference>
<comment type="similarity">
    <text evidence="8 9">Belongs to the polyphosphate kinase 1 (PPK1) family.</text>
</comment>
<name>A0A1H7ZNU7_STIAU</name>
<dbReference type="EMBL" id="FOAP01000019">
    <property type="protein sequence ID" value="SEM59953.1"/>
    <property type="molecule type" value="Genomic_DNA"/>
</dbReference>
<evidence type="ECO:0000256" key="7">
    <source>
        <dbReference type="ARBA" id="ARBA00022842"/>
    </source>
</evidence>
<dbReference type="InterPro" id="IPR041108">
    <property type="entry name" value="PP_kinase_C_1"/>
</dbReference>
<feature type="binding site" evidence="8">
    <location>
        <position position="575"/>
    </location>
    <ligand>
        <name>ATP</name>
        <dbReference type="ChEBI" id="CHEBI:30616"/>
    </ligand>
</feature>
<dbReference type="NCBIfam" id="NF003921">
    <property type="entry name" value="PRK05443.2-2"/>
    <property type="match status" value="1"/>
</dbReference>
<keyword evidence="3 8" id="KW-0479">Metal-binding</keyword>
<evidence type="ECO:0000259" key="10">
    <source>
        <dbReference type="Pfam" id="PF02503"/>
    </source>
</evidence>
<evidence type="ECO:0000256" key="5">
    <source>
        <dbReference type="ARBA" id="ARBA00022777"/>
    </source>
</evidence>
<feature type="domain" description="Polyphosphate kinase middle" evidence="10">
    <location>
        <begin position="129"/>
        <end position="315"/>
    </location>
</feature>
<feature type="domain" description="Polyphosphate kinase C-terminal" evidence="12">
    <location>
        <begin position="514"/>
        <end position="685"/>
    </location>
</feature>
<dbReference type="CDD" id="cd09165">
    <property type="entry name" value="PLDc_PaPPK1_C1_like"/>
    <property type="match status" value="1"/>
</dbReference>
<dbReference type="PANTHER" id="PTHR30218">
    <property type="entry name" value="POLYPHOSPHATE KINASE"/>
    <property type="match status" value="1"/>
</dbReference>
<comment type="function">
    <text evidence="8 9">Catalyzes the reversible transfer of the terminal phosphate of ATP to form a long-chain polyphosphate (polyP).</text>
</comment>
<organism evidence="14 15">
    <name type="scientific">Stigmatella aurantiaca</name>
    <dbReference type="NCBI Taxonomy" id="41"/>
    <lineage>
        <taxon>Bacteria</taxon>
        <taxon>Pseudomonadati</taxon>
        <taxon>Myxococcota</taxon>
        <taxon>Myxococcia</taxon>
        <taxon>Myxococcales</taxon>
        <taxon>Cystobacterineae</taxon>
        <taxon>Archangiaceae</taxon>
        <taxon>Stigmatella</taxon>
    </lineage>
</organism>
<dbReference type="SUPFAM" id="SSF56024">
    <property type="entry name" value="Phospholipase D/nuclease"/>
    <property type="match status" value="2"/>
</dbReference>
<dbReference type="InterPro" id="IPR036830">
    <property type="entry name" value="PP_kinase_middle_dom_sf"/>
</dbReference>
<keyword evidence="1 8" id="KW-0597">Phosphoprotein</keyword>
<keyword evidence="2 8" id="KW-0808">Transferase</keyword>
<feature type="binding site" evidence="8">
    <location>
        <position position="479"/>
    </location>
    <ligand>
        <name>ATP</name>
        <dbReference type="ChEBI" id="CHEBI:30616"/>
    </ligand>
</feature>
<feature type="active site" description="Phosphohistidine intermediate" evidence="8">
    <location>
        <position position="446"/>
    </location>
</feature>
<dbReference type="InterPro" id="IPR025200">
    <property type="entry name" value="PPK_C_dom2"/>
</dbReference>
<dbReference type="CDD" id="cd09168">
    <property type="entry name" value="PLDc_PaPPK1_C2_like"/>
    <property type="match status" value="1"/>
</dbReference>
<dbReference type="NCBIfam" id="NF003918">
    <property type="entry name" value="PRK05443.1-2"/>
    <property type="match status" value="1"/>
</dbReference>
<dbReference type="Pfam" id="PF17941">
    <property type="entry name" value="PP_kinase_C_1"/>
    <property type="match status" value="1"/>
</dbReference>
<evidence type="ECO:0000256" key="9">
    <source>
        <dbReference type="RuleBase" id="RU003800"/>
    </source>
</evidence>
<protein>
    <recommendedName>
        <fullName evidence="8 9">Polyphosphate kinase</fullName>
        <ecNumber evidence="8 9">2.7.4.1</ecNumber>
    </recommendedName>
    <alternativeName>
        <fullName evidence="8">ATP-polyphosphate phosphotransferase</fullName>
    </alternativeName>
    <alternativeName>
        <fullName evidence="8">Polyphosphoric acid kinase</fullName>
    </alternativeName>
</protein>
<evidence type="ECO:0000259" key="12">
    <source>
        <dbReference type="Pfam" id="PF13090"/>
    </source>
</evidence>
<dbReference type="Gene3D" id="3.30.870.10">
    <property type="entry name" value="Endonuclease Chain A"/>
    <property type="match status" value="2"/>
</dbReference>
<feature type="domain" description="Polyphosphate kinase N-terminal" evidence="11">
    <location>
        <begin position="15"/>
        <end position="120"/>
    </location>
</feature>
<feature type="binding site" evidence="8">
    <location>
        <position position="386"/>
    </location>
    <ligand>
        <name>Mg(2+)</name>
        <dbReference type="ChEBI" id="CHEBI:18420"/>
    </ligand>
</feature>
<feature type="binding site" evidence="8">
    <location>
        <position position="53"/>
    </location>
    <ligand>
        <name>ATP</name>
        <dbReference type="ChEBI" id="CHEBI:30616"/>
    </ligand>
</feature>
<dbReference type="SUPFAM" id="SSF140356">
    <property type="entry name" value="PPK N-terminal domain-like"/>
    <property type="match status" value="1"/>
</dbReference>
<keyword evidence="7 8" id="KW-0460">Magnesium</keyword>
<dbReference type="PANTHER" id="PTHR30218:SF0">
    <property type="entry name" value="POLYPHOSPHATE KINASE"/>
    <property type="match status" value="1"/>
</dbReference>
<dbReference type="Pfam" id="PF02503">
    <property type="entry name" value="PP_kinase"/>
    <property type="match status" value="1"/>
</dbReference>
<comment type="catalytic activity">
    <reaction evidence="8 9">
        <text>[phosphate](n) + ATP = [phosphate](n+1) + ADP</text>
        <dbReference type="Rhea" id="RHEA:19573"/>
        <dbReference type="Rhea" id="RHEA-COMP:9859"/>
        <dbReference type="Rhea" id="RHEA-COMP:14280"/>
        <dbReference type="ChEBI" id="CHEBI:16838"/>
        <dbReference type="ChEBI" id="CHEBI:30616"/>
        <dbReference type="ChEBI" id="CHEBI:456216"/>
        <dbReference type="EC" id="2.7.4.1"/>
    </reaction>
</comment>